<dbReference type="PROSITE" id="PS51257">
    <property type="entry name" value="PROKAR_LIPOPROTEIN"/>
    <property type="match status" value="1"/>
</dbReference>
<comment type="caution">
    <text evidence="2">The sequence shown here is derived from an EMBL/GenBank/DDBJ whole genome shotgun (WGS) entry which is preliminary data.</text>
</comment>
<evidence type="ECO:0000256" key="1">
    <source>
        <dbReference type="SAM" id="MobiDB-lite"/>
    </source>
</evidence>
<sequence>MKRIIILALLSLAAACGTSQDNVSRSQAAPLGIFGPGPDHSGATSTRSSVDLLSLS</sequence>
<dbReference type="RefSeq" id="WP_407591350.1">
    <property type="nucleotide sequence ID" value="NZ_JBHDIY010000002.1"/>
</dbReference>
<dbReference type="EMBL" id="JBHDIY010000002">
    <property type="protein sequence ID" value="MFL4469503.1"/>
    <property type="molecule type" value="Genomic_DNA"/>
</dbReference>
<name>A0ABW8UWF7_9RHOB</name>
<keyword evidence="3" id="KW-1185">Reference proteome</keyword>
<feature type="compositionally biased region" description="Polar residues" evidence="1">
    <location>
        <begin position="42"/>
        <end position="56"/>
    </location>
</feature>
<accession>A0ABW8UWF7</accession>
<reference evidence="2 3" key="1">
    <citation type="submission" date="2024-08" db="EMBL/GenBank/DDBJ databases">
        <title>Tateyamaria sp. nov., isolated from marine algae.</title>
        <authorList>
            <person name="Choi B.J."/>
            <person name="Kim J.M."/>
            <person name="Lee J.K."/>
            <person name="Choi D.G."/>
            <person name="Bayburt H."/>
            <person name="Baek J.H."/>
            <person name="Han D.M."/>
            <person name="Jeon C.O."/>
        </authorList>
    </citation>
    <scope>NUCLEOTIDE SEQUENCE [LARGE SCALE GENOMIC DNA]</scope>
    <source>
        <strain evidence="2 3">KMU-156</strain>
    </source>
</reference>
<organism evidence="2 3">
    <name type="scientific">Tateyamaria armeniaca</name>
    <dbReference type="NCBI Taxonomy" id="2518930"/>
    <lineage>
        <taxon>Bacteria</taxon>
        <taxon>Pseudomonadati</taxon>
        <taxon>Pseudomonadota</taxon>
        <taxon>Alphaproteobacteria</taxon>
        <taxon>Rhodobacterales</taxon>
        <taxon>Roseobacteraceae</taxon>
        <taxon>Tateyamaria</taxon>
    </lineage>
</organism>
<protein>
    <recommendedName>
        <fullName evidence="4">Argininosuccinate lyase</fullName>
    </recommendedName>
</protein>
<gene>
    <name evidence="2" type="ORF">ACERZ8_06330</name>
</gene>
<dbReference type="Proteomes" id="UP001627408">
    <property type="component" value="Unassembled WGS sequence"/>
</dbReference>
<evidence type="ECO:0008006" key="4">
    <source>
        <dbReference type="Google" id="ProtNLM"/>
    </source>
</evidence>
<evidence type="ECO:0000313" key="2">
    <source>
        <dbReference type="EMBL" id="MFL4469503.1"/>
    </source>
</evidence>
<feature type="region of interest" description="Disordered" evidence="1">
    <location>
        <begin position="28"/>
        <end position="56"/>
    </location>
</feature>
<proteinExistence type="predicted"/>
<evidence type="ECO:0000313" key="3">
    <source>
        <dbReference type="Proteomes" id="UP001627408"/>
    </source>
</evidence>